<gene>
    <name evidence="1" type="ORF">SAMN05216218_108100</name>
</gene>
<proteinExistence type="predicted"/>
<evidence type="ECO:0000313" key="2">
    <source>
        <dbReference type="Proteomes" id="UP000199076"/>
    </source>
</evidence>
<sequence>MTGADIDGVDPFHRFVLLSVIDLRARDDVPVHSFDVTGVCEDLLDEFDDLDGMVPGGVTRQRVINALSELESADLLGEKRKESPTGKGRPAYALDIAEDEVLDHLEDDDRFGDAVERIRDRRE</sequence>
<dbReference type="AlphaFoldDB" id="A0A1G7MXH4"/>
<organism evidence="1 2">
    <name type="scientific">Halorientalis regularis</name>
    <dbReference type="NCBI Taxonomy" id="660518"/>
    <lineage>
        <taxon>Archaea</taxon>
        <taxon>Methanobacteriati</taxon>
        <taxon>Methanobacteriota</taxon>
        <taxon>Stenosarchaea group</taxon>
        <taxon>Halobacteria</taxon>
        <taxon>Halobacteriales</taxon>
        <taxon>Haloarculaceae</taxon>
        <taxon>Halorientalis</taxon>
    </lineage>
</organism>
<protein>
    <submittedName>
        <fullName evidence="1">Uncharacterized protein</fullName>
    </submittedName>
</protein>
<dbReference type="Proteomes" id="UP000199076">
    <property type="component" value="Unassembled WGS sequence"/>
</dbReference>
<reference evidence="2" key="1">
    <citation type="submission" date="2016-10" db="EMBL/GenBank/DDBJ databases">
        <authorList>
            <person name="Varghese N."/>
            <person name="Submissions S."/>
        </authorList>
    </citation>
    <scope>NUCLEOTIDE SEQUENCE [LARGE SCALE GENOMIC DNA]</scope>
    <source>
        <strain evidence="2">IBRC-M 10760</strain>
    </source>
</reference>
<accession>A0A1G7MXH4</accession>
<keyword evidence="2" id="KW-1185">Reference proteome</keyword>
<dbReference type="EMBL" id="FNBK01000008">
    <property type="protein sequence ID" value="SDF66412.1"/>
    <property type="molecule type" value="Genomic_DNA"/>
</dbReference>
<dbReference type="RefSeq" id="WP_092692277.1">
    <property type="nucleotide sequence ID" value="NZ_FNBK01000008.1"/>
</dbReference>
<dbReference type="OrthoDB" id="237861at2157"/>
<dbReference type="STRING" id="660518.SAMN05216218_108100"/>
<name>A0A1G7MXH4_9EURY</name>
<evidence type="ECO:0000313" key="1">
    <source>
        <dbReference type="EMBL" id="SDF66412.1"/>
    </source>
</evidence>